<keyword evidence="1" id="KW-0678">Repressor</keyword>
<evidence type="ECO:0000256" key="2">
    <source>
        <dbReference type="ARBA" id="ARBA00023015"/>
    </source>
</evidence>
<accession>A0A506Y7R1</accession>
<evidence type="ECO:0000256" key="1">
    <source>
        <dbReference type="ARBA" id="ARBA00022491"/>
    </source>
</evidence>
<dbReference type="SUPFAM" id="SSF46689">
    <property type="entry name" value="Homeodomain-like"/>
    <property type="match status" value="1"/>
</dbReference>
<keyword evidence="3 5" id="KW-0238">DNA-binding</keyword>
<keyword evidence="4" id="KW-0804">Transcription</keyword>
<keyword evidence="2" id="KW-0805">Transcription regulation</keyword>
<dbReference type="InterPro" id="IPR039538">
    <property type="entry name" value="BetI_C"/>
</dbReference>
<dbReference type="PRINTS" id="PR00455">
    <property type="entry name" value="HTHTETR"/>
</dbReference>
<sequence length="213" mass="23072">MSIPEYWPAPASSGAARAQRPSRRSGQRRAEILRAATAVFGERGYANGSLNEIAERVGMTHAGVLHHFGSKEQLLIAVLEYRDDADVAELEGHHAPRGAALLDHLVETAQNNAERRGIVQGYTALLGESVTEEHPARQFFTDRYTGLRDMVTSAIADATGRSADDPLVSSAASVVIATMDGLQTQWLLDPSSVDMREAVRLTVEALVARLRQA</sequence>
<evidence type="ECO:0000256" key="5">
    <source>
        <dbReference type="PROSITE-ProRule" id="PRU00335"/>
    </source>
</evidence>
<dbReference type="InterPro" id="IPR050109">
    <property type="entry name" value="HTH-type_TetR-like_transc_reg"/>
</dbReference>
<dbReference type="OrthoDB" id="7505659at2"/>
<dbReference type="Pfam" id="PF13977">
    <property type="entry name" value="TetR_C_6"/>
    <property type="match status" value="1"/>
</dbReference>
<dbReference type="InterPro" id="IPR009057">
    <property type="entry name" value="Homeodomain-like_sf"/>
</dbReference>
<evidence type="ECO:0000313" key="8">
    <source>
        <dbReference type="EMBL" id="TPW77540.1"/>
    </source>
</evidence>
<evidence type="ECO:0000256" key="4">
    <source>
        <dbReference type="ARBA" id="ARBA00023163"/>
    </source>
</evidence>
<evidence type="ECO:0000259" key="7">
    <source>
        <dbReference type="PROSITE" id="PS50977"/>
    </source>
</evidence>
<dbReference type="GO" id="GO:0000976">
    <property type="term" value="F:transcription cis-regulatory region binding"/>
    <property type="evidence" value="ECO:0007669"/>
    <property type="project" value="TreeGrafter"/>
</dbReference>
<dbReference type="Proteomes" id="UP000316252">
    <property type="component" value="Unassembled WGS sequence"/>
</dbReference>
<name>A0A506Y7R1_9MICO</name>
<feature type="region of interest" description="Disordered" evidence="6">
    <location>
        <begin position="1"/>
        <end position="27"/>
    </location>
</feature>
<reference evidence="8 9" key="1">
    <citation type="submission" date="2019-06" db="EMBL/GenBank/DDBJ databases">
        <authorList>
            <person name="Li F."/>
        </authorList>
    </citation>
    <scope>NUCLEOTIDE SEQUENCE [LARGE SCALE GENOMIC DNA]</scope>
    <source>
        <strain evidence="8 9">10F1D-1</strain>
    </source>
</reference>
<organism evidence="8 9">
    <name type="scientific">Schumannella soli</name>
    <dbReference type="NCBI Taxonomy" id="2590779"/>
    <lineage>
        <taxon>Bacteria</taxon>
        <taxon>Bacillati</taxon>
        <taxon>Actinomycetota</taxon>
        <taxon>Actinomycetes</taxon>
        <taxon>Micrococcales</taxon>
        <taxon>Microbacteriaceae</taxon>
        <taxon>Schumannella</taxon>
    </lineage>
</organism>
<feature type="domain" description="HTH tetR-type" evidence="7">
    <location>
        <begin position="26"/>
        <end position="86"/>
    </location>
</feature>
<dbReference type="RefSeq" id="WP_141162068.1">
    <property type="nucleotide sequence ID" value="NZ_VHQG01000001.1"/>
</dbReference>
<dbReference type="PANTHER" id="PTHR30055:SF234">
    <property type="entry name" value="HTH-TYPE TRANSCRIPTIONAL REGULATOR BETI"/>
    <property type="match status" value="1"/>
</dbReference>
<gene>
    <name evidence="8" type="ORF">FJ657_02350</name>
</gene>
<dbReference type="InterPro" id="IPR001647">
    <property type="entry name" value="HTH_TetR"/>
</dbReference>
<dbReference type="SUPFAM" id="SSF48498">
    <property type="entry name" value="Tetracyclin repressor-like, C-terminal domain"/>
    <property type="match status" value="1"/>
</dbReference>
<dbReference type="PANTHER" id="PTHR30055">
    <property type="entry name" value="HTH-TYPE TRANSCRIPTIONAL REGULATOR RUTR"/>
    <property type="match status" value="1"/>
</dbReference>
<dbReference type="EMBL" id="VHQG01000001">
    <property type="protein sequence ID" value="TPW77540.1"/>
    <property type="molecule type" value="Genomic_DNA"/>
</dbReference>
<evidence type="ECO:0000256" key="6">
    <source>
        <dbReference type="SAM" id="MobiDB-lite"/>
    </source>
</evidence>
<evidence type="ECO:0000313" key="9">
    <source>
        <dbReference type="Proteomes" id="UP000316252"/>
    </source>
</evidence>
<protein>
    <submittedName>
        <fullName evidence="8">TetR/AcrR family transcriptional regulator</fullName>
    </submittedName>
</protein>
<comment type="caution">
    <text evidence="8">The sequence shown here is derived from an EMBL/GenBank/DDBJ whole genome shotgun (WGS) entry which is preliminary data.</text>
</comment>
<dbReference type="GO" id="GO:0003700">
    <property type="term" value="F:DNA-binding transcription factor activity"/>
    <property type="evidence" value="ECO:0007669"/>
    <property type="project" value="TreeGrafter"/>
</dbReference>
<proteinExistence type="predicted"/>
<keyword evidence="9" id="KW-1185">Reference proteome</keyword>
<dbReference type="AlphaFoldDB" id="A0A506Y7R1"/>
<dbReference type="InterPro" id="IPR036271">
    <property type="entry name" value="Tet_transcr_reg_TetR-rel_C_sf"/>
</dbReference>
<dbReference type="Gene3D" id="1.10.357.10">
    <property type="entry name" value="Tetracycline Repressor, domain 2"/>
    <property type="match status" value="1"/>
</dbReference>
<dbReference type="Pfam" id="PF00440">
    <property type="entry name" value="TetR_N"/>
    <property type="match status" value="1"/>
</dbReference>
<evidence type="ECO:0000256" key="3">
    <source>
        <dbReference type="ARBA" id="ARBA00023125"/>
    </source>
</evidence>
<feature type="DNA-binding region" description="H-T-H motif" evidence="5">
    <location>
        <begin position="49"/>
        <end position="68"/>
    </location>
</feature>
<dbReference type="PROSITE" id="PS50977">
    <property type="entry name" value="HTH_TETR_2"/>
    <property type="match status" value="1"/>
</dbReference>